<dbReference type="Gene3D" id="3.20.180.10">
    <property type="entry name" value="PNP-oxidase-like"/>
    <property type="match status" value="1"/>
</dbReference>
<dbReference type="RefSeq" id="WP_091277778.1">
    <property type="nucleotide sequence ID" value="NZ_FMCW01000007.1"/>
</dbReference>
<gene>
    <name evidence="2" type="ORF">GA0070558_107176</name>
</gene>
<accession>A0A1C4V9R5</accession>
<evidence type="ECO:0000259" key="1">
    <source>
        <dbReference type="Pfam" id="PF10615"/>
    </source>
</evidence>
<proteinExistence type="predicted"/>
<organism evidence="2 3">
    <name type="scientific">Micromonospora haikouensis</name>
    <dbReference type="NCBI Taxonomy" id="686309"/>
    <lineage>
        <taxon>Bacteria</taxon>
        <taxon>Bacillati</taxon>
        <taxon>Actinomycetota</taxon>
        <taxon>Actinomycetes</taxon>
        <taxon>Micromonosporales</taxon>
        <taxon>Micromonosporaceae</taxon>
        <taxon>Micromonospora</taxon>
    </lineage>
</organism>
<dbReference type="SUPFAM" id="SSF50475">
    <property type="entry name" value="FMN-binding split barrel"/>
    <property type="match status" value="1"/>
</dbReference>
<dbReference type="AlphaFoldDB" id="A0A1C4V9R5"/>
<dbReference type="InterPro" id="IPR019595">
    <property type="entry name" value="DUF2470"/>
</dbReference>
<name>A0A1C4V9R5_9ACTN</name>
<dbReference type="Proteomes" id="UP000199375">
    <property type="component" value="Unassembled WGS sequence"/>
</dbReference>
<dbReference type="Pfam" id="PF10615">
    <property type="entry name" value="DUF2470"/>
    <property type="match status" value="1"/>
</dbReference>
<dbReference type="EMBL" id="FMCW01000007">
    <property type="protein sequence ID" value="SCE80662.1"/>
    <property type="molecule type" value="Genomic_DNA"/>
</dbReference>
<sequence>MSGNIPPAAVAVAAGTPAERLRTLLVAADSVTLLTPTHRAELTGRHRVGPDGRLRVEVPADSGAAHELAREGDLPAVVHVVDLAPIPMPDRVRGRAALTGWLTVEGLRGRRPDLVAVLHLATAGITDTDGTAPVDPDAFATARPDPIAPAETELLRRLDADARTVEQLTGLLPARLRQDGARIHLLRLDRAGIVLRVQSPAGSAARPHDVRLPFARPMRDPDQLGARIDALLGRPPRRVSRAGR</sequence>
<reference evidence="2 3" key="1">
    <citation type="submission" date="2016-06" db="EMBL/GenBank/DDBJ databases">
        <authorList>
            <person name="Kjaerup R.B."/>
            <person name="Dalgaard T.S."/>
            <person name="Juul-Madsen H.R."/>
        </authorList>
    </citation>
    <scope>NUCLEOTIDE SEQUENCE [LARGE SCALE GENOMIC DNA]</scope>
    <source>
        <strain evidence="2 3">DSM 45626</strain>
    </source>
</reference>
<feature type="domain" description="DUF2470" evidence="1">
    <location>
        <begin position="179"/>
        <end position="229"/>
    </location>
</feature>
<evidence type="ECO:0000313" key="3">
    <source>
        <dbReference type="Proteomes" id="UP000199375"/>
    </source>
</evidence>
<dbReference type="InterPro" id="IPR037119">
    <property type="entry name" value="Haem_oxidase_HugZ-like_sf"/>
</dbReference>
<protein>
    <recommendedName>
        <fullName evidence="1">DUF2470 domain-containing protein</fullName>
    </recommendedName>
</protein>
<evidence type="ECO:0000313" key="2">
    <source>
        <dbReference type="EMBL" id="SCE80662.1"/>
    </source>
</evidence>